<dbReference type="AlphaFoldDB" id="A0A9P7ZRA1"/>
<name>A0A9P7ZRA1_9HYPO</name>
<dbReference type="RefSeq" id="XP_046120127.1">
    <property type="nucleotide sequence ID" value="XM_046263093.1"/>
</dbReference>
<dbReference type="Proteomes" id="UP000887229">
    <property type="component" value="Unassembled WGS sequence"/>
</dbReference>
<dbReference type="SUPFAM" id="SSF56112">
    <property type="entry name" value="Protein kinase-like (PK-like)"/>
    <property type="match status" value="1"/>
</dbReference>
<proteinExistence type="predicted"/>
<dbReference type="GeneID" id="70293996"/>
<keyword evidence="3" id="KW-0808">Transferase</keyword>
<feature type="compositionally biased region" description="Basic and acidic residues" evidence="1">
    <location>
        <begin position="38"/>
        <end position="48"/>
    </location>
</feature>
<organism evidence="3 4">
    <name type="scientific">Emericellopsis atlantica</name>
    <dbReference type="NCBI Taxonomy" id="2614577"/>
    <lineage>
        <taxon>Eukaryota</taxon>
        <taxon>Fungi</taxon>
        <taxon>Dikarya</taxon>
        <taxon>Ascomycota</taxon>
        <taxon>Pezizomycotina</taxon>
        <taxon>Sordariomycetes</taxon>
        <taxon>Hypocreomycetidae</taxon>
        <taxon>Hypocreales</taxon>
        <taxon>Bionectriaceae</taxon>
        <taxon>Emericellopsis</taxon>
    </lineage>
</organism>
<evidence type="ECO:0000259" key="2">
    <source>
        <dbReference type="Pfam" id="PF01636"/>
    </source>
</evidence>
<reference evidence="3" key="1">
    <citation type="journal article" date="2021" name="IMA Fungus">
        <title>Genomic characterization of three marine fungi, including Emericellopsis atlantica sp. nov. with signatures of a generalist lifestyle and marine biomass degradation.</title>
        <authorList>
            <person name="Hagestad O.C."/>
            <person name="Hou L."/>
            <person name="Andersen J.H."/>
            <person name="Hansen E.H."/>
            <person name="Altermark B."/>
            <person name="Li C."/>
            <person name="Kuhnert E."/>
            <person name="Cox R.J."/>
            <person name="Crous P.W."/>
            <person name="Spatafora J.W."/>
            <person name="Lail K."/>
            <person name="Amirebrahimi M."/>
            <person name="Lipzen A."/>
            <person name="Pangilinan J."/>
            <person name="Andreopoulos W."/>
            <person name="Hayes R.D."/>
            <person name="Ng V."/>
            <person name="Grigoriev I.V."/>
            <person name="Jackson S.A."/>
            <person name="Sutton T.D.S."/>
            <person name="Dobson A.D.W."/>
            <person name="Rama T."/>
        </authorList>
    </citation>
    <scope>NUCLEOTIDE SEQUENCE</scope>
    <source>
        <strain evidence="3">TS7</strain>
    </source>
</reference>
<dbReference type="PANTHER" id="PTHR21310:SF58">
    <property type="entry name" value="AMINOGLYCOSIDE PHOSPHOTRANSFERASE DOMAIN-CONTAINING PROTEIN"/>
    <property type="match status" value="1"/>
</dbReference>
<evidence type="ECO:0000256" key="1">
    <source>
        <dbReference type="SAM" id="MobiDB-lite"/>
    </source>
</evidence>
<keyword evidence="4" id="KW-1185">Reference proteome</keyword>
<dbReference type="InterPro" id="IPR002575">
    <property type="entry name" value="Aminoglycoside_PTrfase"/>
</dbReference>
<dbReference type="CDD" id="cd05120">
    <property type="entry name" value="APH_ChoK_like"/>
    <property type="match status" value="1"/>
</dbReference>
<dbReference type="PANTHER" id="PTHR21310">
    <property type="entry name" value="AMINOGLYCOSIDE PHOSPHOTRANSFERASE-RELATED-RELATED"/>
    <property type="match status" value="1"/>
</dbReference>
<evidence type="ECO:0000313" key="3">
    <source>
        <dbReference type="EMBL" id="KAG9256203.1"/>
    </source>
</evidence>
<keyword evidence="3" id="KW-0418">Kinase</keyword>
<dbReference type="OrthoDB" id="3250044at2759"/>
<accession>A0A9P7ZRA1</accession>
<dbReference type="InterPro" id="IPR011009">
    <property type="entry name" value="Kinase-like_dom_sf"/>
</dbReference>
<gene>
    <name evidence="3" type="ORF">F5Z01DRAFT_649453</name>
</gene>
<protein>
    <submittedName>
        <fullName evidence="3">Kinase-like domain-containing protein</fullName>
    </submittedName>
</protein>
<dbReference type="Gene3D" id="3.90.1200.10">
    <property type="match status" value="1"/>
</dbReference>
<dbReference type="InterPro" id="IPR051678">
    <property type="entry name" value="AGP_Transferase"/>
</dbReference>
<dbReference type="GO" id="GO:0016301">
    <property type="term" value="F:kinase activity"/>
    <property type="evidence" value="ECO:0007669"/>
    <property type="project" value="UniProtKB-KW"/>
</dbReference>
<sequence>MDNADVPKDPNSGIYAVSRSRGKQPGESRLTARIRERRKADGKARSSDESEAEDELASGAVVLHKLFNRSVVLYPNNTVIKSGHRIVLGEAEALKTAARAGVLVPTVHKAYTAPDGRVNLCMDYVPGESLDKLWPVISDNEKINIAHQLRAILERMRSVDPPRDLISACDGTEIRDSRVYFTYHAPACRGEHAFNEYLLSSLEAPTPPLVREALSRGLRTDHRIVLSHCDLAPRNIIVQDGKITGLVDWEDSGWYPEYWEYVKFFQRPSTHEWKRYAEHIFPEFYHDELIQYFAMARWQSS</sequence>
<evidence type="ECO:0000313" key="4">
    <source>
        <dbReference type="Proteomes" id="UP000887229"/>
    </source>
</evidence>
<dbReference type="Pfam" id="PF01636">
    <property type="entry name" value="APH"/>
    <property type="match status" value="1"/>
</dbReference>
<feature type="domain" description="Aminoglycoside phosphotransferase" evidence="2">
    <location>
        <begin position="89"/>
        <end position="273"/>
    </location>
</feature>
<feature type="region of interest" description="Disordered" evidence="1">
    <location>
        <begin position="1"/>
        <end position="54"/>
    </location>
</feature>
<comment type="caution">
    <text evidence="3">The sequence shown here is derived from an EMBL/GenBank/DDBJ whole genome shotgun (WGS) entry which is preliminary data.</text>
</comment>
<dbReference type="EMBL" id="MU251248">
    <property type="protein sequence ID" value="KAG9256203.1"/>
    <property type="molecule type" value="Genomic_DNA"/>
</dbReference>